<accession>A0A9R0Q1T5</accession>
<name>A0A9R0Q1T5_TRITD</name>
<evidence type="ECO:0000313" key="3">
    <source>
        <dbReference type="Proteomes" id="UP000324705"/>
    </source>
</evidence>
<gene>
    <name evidence="2" type="ORF">TRITD_1Av1G030510</name>
</gene>
<dbReference type="AlphaFoldDB" id="A0A9R0Q1T5"/>
<dbReference type="InterPro" id="IPR008395">
    <property type="entry name" value="Agenet-like_dom"/>
</dbReference>
<evidence type="ECO:0000259" key="1">
    <source>
        <dbReference type="Pfam" id="PF05641"/>
    </source>
</evidence>
<dbReference type="PANTHER" id="PTHR36805">
    <property type="entry name" value="AGENET DOMAIN-CONTAINING PROTEIN"/>
    <property type="match status" value="1"/>
</dbReference>
<dbReference type="PANTHER" id="PTHR36805:SF7">
    <property type="entry name" value="AGENET DOMAIN-CONTAINING PROTEIN"/>
    <property type="match status" value="1"/>
</dbReference>
<dbReference type="Pfam" id="PF05641">
    <property type="entry name" value="Agenet"/>
    <property type="match status" value="1"/>
</dbReference>
<evidence type="ECO:0000313" key="2">
    <source>
        <dbReference type="EMBL" id="VAH02025.1"/>
    </source>
</evidence>
<reference evidence="2 3" key="1">
    <citation type="submission" date="2017-09" db="EMBL/GenBank/DDBJ databases">
        <authorList>
            <consortium name="International Durum Wheat Genome Sequencing Consortium (IDWGSC)"/>
            <person name="Milanesi L."/>
        </authorList>
    </citation>
    <scope>NUCLEOTIDE SEQUENCE [LARGE SCALE GENOMIC DNA]</scope>
    <source>
        <strain evidence="3">cv. Svevo</strain>
    </source>
</reference>
<proteinExistence type="predicted"/>
<dbReference type="Gramene" id="TRITD1Av1G030510.3">
    <property type="protein sequence ID" value="TRITD1Av1G030510.3"/>
    <property type="gene ID" value="TRITD1Av1G030510"/>
</dbReference>
<organism evidence="2 3">
    <name type="scientific">Triticum turgidum subsp. durum</name>
    <name type="common">Durum wheat</name>
    <name type="synonym">Triticum durum</name>
    <dbReference type="NCBI Taxonomy" id="4567"/>
    <lineage>
        <taxon>Eukaryota</taxon>
        <taxon>Viridiplantae</taxon>
        <taxon>Streptophyta</taxon>
        <taxon>Embryophyta</taxon>
        <taxon>Tracheophyta</taxon>
        <taxon>Spermatophyta</taxon>
        <taxon>Magnoliopsida</taxon>
        <taxon>Liliopsida</taxon>
        <taxon>Poales</taxon>
        <taxon>Poaceae</taxon>
        <taxon>BOP clade</taxon>
        <taxon>Pooideae</taxon>
        <taxon>Triticodae</taxon>
        <taxon>Triticeae</taxon>
        <taxon>Triticinae</taxon>
        <taxon>Triticum</taxon>
    </lineage>
</organism>
<sequence>MDLILPFKVGDLAESKSFVKGYTGAWFRSKIIDMRVTESGHLEYYLEYIDYTEEGKHIFTEALFFSFPHNLLLEGIVKGPCAIINLKTHF</sequence>
<protein>
    <recommendedName>
        <fullName evidence="1">Agenet-like domain-containing protein</fullName>
    </recommendedName>
</protein>
<keyword evidence="3" id="KW-1185">Reference proteome</keyword>
<dbReference type="EMBL" id="LT934111">
    <property type="protein sequence ID" value="VAH02025.1"/>
    <property type="molecule type" value="Genomic_DNA"/>
</dbReference>
<dbReference type="Proteomes" id="UP000324705">
    <property type="component" value="Chromosome 1A"/>
</dbReference>
<feature type="domain" description="Agenet-like" evidence="1">
    <location>
        <begin position="10"/>
        <end position="58"/>
    </location>
</feature>